<evidence type="ECO:0000313" key="3">
    <source>
        <dbReference type="EMBL" id="KAG0326980.1"/>
    </source>
</evidence>
<feature type="compositionally biased region" description="Low complexity" evidence="1">
    <location>
        <begin position="8"/>
        <end position="20"/>
    </location>
</feature>
<dbReference type="InterPro" id="IPR004245">
    <property type="entry name" value="DUF229"/>
</dbReference>
<feature type="compositionally biased region" description="Acidic residues" evidence="1">
    <location>
        <begin position="87"/>
        <end position="105"/>
    </location>
</feature>
<comment type="caution">
    <text evidence="3">The sequence shown here is derived from an EMBL/GenBank/DDBJ whole genome shotgun (WGS) entry which is preliminary data.</text>
</comment>
<keyword evidence="2" id="KW-0812">Transmembrane</keyword>
<feature type="region of interest" description="Disordered" evidence="1">
    <location>
        <begin position="81"/>
        <end position="135"/>
    </location>
</feature>
<name>A0A9P6RR67_9FUNG</name>
<dbReference type="EMBL" id="JAAAIP010000068">
    <property type="protein sequence ID" value="KAG0326980.1"/>
    <property type="molecule type" value="Genomic_DNA"/>
</dbReference>
<dbReference type="GO" id="GO:0005615">
    <property type="term" value="C:extracellular space"/>
    <property type="evidence" value="ECO:0007669"/>
    <property type="project" value="TreeGrafter"/>
</dbReference>
<reference evidence="3" key="1">
    <citation type="journal article" date="2020" name="Fungal Divers.">
        <title>Resolving the Mortierellaceae phylogeny through synthesis of multi-gene phylogenetics and phylogenomics.</title>
        <authorList>
            <person name="Vandepol N."/>
            <person name="Liber J."/>
            <person name="Desiro A."/>
            <person name="Na H."/>
            <person name="Kennedy M."/>
            <person name="Barry K."/>
            <person name="Grigoriev I.V."/>
            <person name="Miller A.N."/>
            <person name="O'Donnell K."/>
            <person name="Stajich J.E."/>
            <person name="Bonito G."/>
        </authorList>
    </citation>
    <scope>NUCLEOTIDE SEQUENCE</scope>
    <source>
        <strain evidence="3">REB-010B</strain>
    </source>
</reference>
<feature type="region of interest" description="Disordered" evidence="1">
    <location>
        <begin position="180"/>
        <end position="201"/>
    </location>
</feature>
<dbReference type="AlphaFoldDB" id="A0A9P6RR67"/>
<feature type="compositionally biased region" description="Polar residues" evidence="1">
    <location>
        <begin position="180"/>
        <end position="192"/>
    </location>
</feature>
<dbReference type="Proteomes" id="UP000738325">
    <property type="component" value="Unassembled WGS sequence"/>
</dbReference>
<keyword evidence="2" id="KW-1133">Transmembrane helix</keyword>
<dbReference type="Pfam" id="PF02995">
    <property type="entry name" value="DUF229"/>
    <property type="match status" value="2"/>
</dbReference>
<dbReference type="SUPFAM" id="SSF53649">
    <property type="entry name" value="Alkaline phosphatase-like"/>
    <property type="match status" value="2"/>
</dbReference>
<keyword evidence="2" id="KW-0472">Membrane</keyword>
<proteinExistence type="predicted"/>
<feature type="transmembrane region" description="Helical" evidence="2">
    <location>
        <begin position="149"/>
        <end position="170"/>
    </location>
</feature>
<dbReference type="OrthoDB" id="413313at2759"/>
<gene>
    <name evidence="3" type="ORF">BGZ99_008637</name>
</gene>
<dbReference type="InterPro" id="IPR017850">
    <property type="entry name" value="Alkaline_phosphatase_core_sf"/>
</dbReference>
<sequence length="833" mass="92934">MPGSTNPSSSASSRGVYASISHDHPEQDQSQDWGLVQADGQSYSLQDYSSGATATRFTDHSDRIQIDDDADVSVVAFAAQSVHSDDDSSTDDDNDDGDRDLDDMSDIVPLAGSRRSNGYSKPSRSSSSPPSWRSNLPTVTSIMSDPFKILATVCGAAIIVLLAFGLLSLFDVNFSSAAGQTNAGDDSSSNNTEDNRVLKPPSGISVDDFNLSDFQLPPWDWDLNSYIPINITNGLKFTQIHWRNGEQYLAVDCLNQAPQYRYHFPSFLKDQFREHPTASLGIDDLLPLGEEPYVFVLCPPGIDNANIVFREFSLPKDIEDGSVPDAPPSHIKGTMQAPQPLLDDVVMLLVDAISRAKFKRAMTRVMATLTKANSTATTTGHRIFDFEHYNVLGQNSPPNKAFIYSGQSIENIRHEPKHWVWDVYEEQGFKTAHTDGECGGQQGILDYTTGAITSEYAHSNDRIPAQYQMPQTSWCENHDMSDHHHISFDDRLATLLEDLLIGRDGRPALLSPNSVLVIMSDHGLHYGRETYTFPGFIHHKIPPLFMAVPNQFLNARPDFLQALEQNQNRILSHMDLHQTFLHLAYGDMPVEQSNNGTQSYADYMIKFLADGMFRRLFHPTAPNGTSFAQEYGQSLLLPIDENRSCRSAGIPNDYCAFQPFLDLDPSKTVDATFLRGALLLLAKRMNDLTAFYRVNDVCHNSSLILEPLDLDVGLRDGTLESIGTADLVMESAFASAGTNRMPNPQQYQPPGHRQEAPETRIFYFMVRNRHHPDRKYFVTMQEDEMVMGKSDSLTIMQMSAYADSWYTCAQRISRGGKAIGKWQGVIKHFCDCL</sequence>
<keyword evidence="4" id="KW-1185">Reference proteome</keyword>
<evidence type="ECO:0000256" key="1">
    <source>
        <dbReference type="SAM" id="MobiDB-lite"/>
    </source>
</evidence>
<evidence type="ECO:0000256" key="2">
    <source>
        <dbReference type="SAM" id="Phobius"/>
    </source>
</evidence>
<feature type="region of interest" description="Disordered" evidence="1">
    <location>
        <begin position="1"/>
        <end position="38"/>
    </location>
</feature>
<accession>A0A9P6RR67</accession>
<evidence type="ECO:0000313" key="4">
    <source>
        <dbReference type="Proteomes" id="UP000738325"/>
    </source>
</evidence>
<dbReference type="PANTHER" id="PTHR10974:SF1">
    <property type="entry name" value="FI08016P-RELATED"/>
    <property type="match status" value="1"/>
</dbReference>
<protein>
    <submittedName>
        <fullName evidence="3">Uncharacterized protein</fullName>
    </submittedName>
</protein>
<dbReference type="Gene3D" id="3.40.720.10">
    <property type="entry name" value="Alkaline Phosphatase, subunit A"/>
    <property type="match status" value="1"/>
</dbReference>
<dbReference type="PANTHER" id="PTHR10974">
    <property type="entry name" value="FI08016P-RELATED"/>
    <property type="match status" value="1"/>
</dbReference>
<organism evidence="3 4">
    <name type="scientific">Dissophora globulifera</name>
    <dbReference type="NCBI Taxonomy" id="979702"/>
    <lineage>
        <taxon>Eukaryota</taxon>
        <taxon>Fungi</taxon>
        <taxon>Fungi incertae sedis</taxon>
        <taxon>Mucoromycota</taxon>
        <taxon>Mortierellomycotina</taxon>
        <taxon>Mortierellomycetes</taxon>
        <taxon>Mortierellales</taxon>
        <taxon>Mortierellaceae</taxon>
        <taxon>Dissophora</taxon>
    </lineage>
</organism>
<feature type="compositionally biased region" description="Low complexity" evidence="1">
    <location>
        <begin position="115"/>
        <end position="134"/>
    </location>
</feature>